<accession>A0AAN9NYT8</accession>
<protein>
    <submittedName>
        <fullName evidence="1">Uncharacterized protein</fullName>
    </submittedName>
</protein>
<dbReference type="AlphaFoldDB" id="A0AAN9NYT8"/>
<name>A0AAN9NYT8_PHACN</name>
<reference evidence="1 2" key="1">
    <citation type="submission" date="2024-01" db="EMBL/GenBank/DDBJ databases">
        <title>The genomes of 5 underutilized Papilionoideae crops provide insights into root nodulation and disease resistanc.</title>
        <authorList>
            <person name="Jiang F."/>
        </authorList>
    </citation>
    <scope>NUCLEOTIDE SEQUENCE [LARGE SCALE GENOMIC DNA]</scope>
    <source>
        <strain evidence="1">JINMINGXINNONG_FW02</strain>
        <tissue evidence="1">Leaves</tissue>
    </source>
</reference>
<sequence>MEHSGQKDRRSEIKKLKRADKERIEDCEEADEYFYEEQYYSSRNYNIYMIDYGVVLIMSLKDYDCRSDDNTKPVTVEKEGAIAAVPADVEVALRLEGLSVTNPKGLNAEASLSSDSPFSVELALTVTLRVVDILLLQQYVVEEMARLRVGENMAEKAIVVGFVISGRAPPWQVTLPEVVSAKLEGVGNCRWWKDQIWNIIVSHNLEHASEKDRKNDIRSGTMNEYMAASDVRFQIKKIKKTGAKYLEIIEDSEAGEPLSEE</sequence>
<gene>
    <name evidence="1" type="ORF">VNO80_00101</name>
</gene>
<evidence type="ECO:0000313" key="1">
    <source>
        <dbReference type="EMBL" id="KAK7381556.1"/>
    </source>
</evidence>
<dbReference type="EMBL" id="JAYMYR010000001">
    <property type="protein sequence ID" value="KAK7381556.1"/>
    <property type="molecule type" value="Genomic_DNA"/>
</dbReference>
<keyword evidence="2" id="KW-1185">Reference proteome</keyword>
<proteinExistence type="predicted"/>
<organism evidence="1 2">
    <name type="scientific">Phaseolus coccineus</name>
    <name type="common">Scarlet runner bean</name>
    <name type="synonym">Phaseolus multiflorus</name>
    <dbReference type="NCBI Taxonomy" id="3886"/>
    <lineage>
        <taxon>Eukaryota</taxon>
        <taxon>Viridiplantae</taxon>
        <taxon>Streptophyta</taxon>
        <taxon>Embryophyta</taxon>
        <taxon>Tracheophyta</taxon>
        <taxon>Spermatophyta</taxon>
        <taxon>Magnoliopsida</taxon>
        <taxon>eudicotyledons</taxon>
        <taxon>Gunneridae</taxon>
        <taxon>Pentapetalae</taxon>
        <taxon>rosids</taxon>
        <taxon>fabids</taxon>
        <taxon>Fabales</taxon>
        <taxon>Fabaceae</taxon>
        <taxon>Papilionoideae</taxon>
        <taxon>50 kb inversion clade</taxon>
        <taxon>NPAAA clade</taxon>
        <taxon>indigoferoid/millettioid clade</taxon>
        <taxon>Phaseoleae</taxon>
        <taxon>Phaseolus</taxon>
    </lineage>
</organism>
<comment type="caution">
    <text evidence="1">The sequence shown here is derived from an EMBL/GenBank/DDBJ whole genome shotgun (WGS) entry which is preliminary data.</text>
</comment>
<evidence type="ECO:0000313" key="2">
    <source>
        <dbReference type="Proteomes" id="UP001374584"/>
    </source>
</evidence>
<dbReference type="Proteomes" id="UP001374584">
    <property type="component" value="Unassembled WGS sequence"/>
</dbReference>